<feature type="transmembrane region" description="Helical" evidence="6">
    <location>
        <begin position="241"/>
        <end position="262"/>
    </location>
</feature>
<comment type="caution">
    <text evidence="7">The sequence shown here is derived from an EMBL/GenBank/DDBJ whole genome shotgun (WGS) entry which is preliminary data.</text>
</comment>
<evidence type="ECO:0000313" key="7">
    <source>
        <dbReference type="EMBL" id="MBH8595468.1"/>
    </source>
</evidence>
<organism evidence="7 8">
    <name type="scientific">Thermoactinomyces intermedius</name>
    <dbReference type="NCBI Taxonomy" id="2024"/>
    <lineage>
        <taxon>Bacteria</taxon>
        <taxon>Bacillati</taxon>
        <taxon>Bacillota</taxon>
        <taxon>Bacilli</taxon>
        <taxon>Bacillales</taxon>
        <taxon>Thermoactinomycetaceae</taxon>
        <taxon>Thermoactinomyces</taxon>
    </lineage>
</organism>
<reference evidence="7 8" key="1">
    <citation type="submission" date="2020-12" db="EMBL/GenBank/DDBJ databases">
        <title>WGS of Thermoactinomyces spp.</title>
        <authorList>
            <person name="Cheng K."/>
        </authorList>
    </citation>
    <scope>NUCLEOTIDE SEQUENCE [LARGE SCALE GENOMIC DNA]</scope>
    <source>
        <strain evidence="8">CICC 10671\DSM 43846</strain>
    </source>
</reference>
<dbReference type="InterPro" id="IPR002781">
    <property type="entry name" value="TM_pro_TauE-like"/>
</dbReference>
<keyword evidence="8" id="KW-1185">Reference proteome</keyword>
<evidence type="ECO:0000256" key="6">
    <source>
        <dbReference type="RuleBase" id="RU363041"/>
    </source>
</evidence>
<dbReference type="EMBL" id="JAECVW010000004">
    <property type="protein sequence ID" value="MBH8595468.1"/>
    <property type="molecule type" value="Genomic_DNA"/>
</dbReference>
<protein>
    <recommendedName>
        <fullName evidence="6">Probable membrane transporter protein</fullName>
    </recommendedName>
</protein>
<gene>
    <name evidence="7" type="ORF">I8U20_09000</name>
</gene>
<feature type="transmembrane region" description="Helical" evidence="6">
    <location>
        <begin position="106"/>
        <end position="124"/>
    </location>
</feature>
<feature type="transmembrane region" description="Helical" evidence="6">
    <location>
        <begin position="145"/>
        <end position="175"/>
    </location>
</feature>
<evidence type="ECO:0000256" key="5">
    <source>
        <dbReference type="ARBA" id="ARBA00023136"/>
    </source>
</evidence>
<keyword evidence="5 6" id="KW-0472">Membrane</keyword>
<dbReference type="RefSeq" id="WP_181732128.1">
    <property type="nucleotide sequence ID" value="NZ_JACEIR010000005.1"/>
</dbReference>
<feature type="transmembrane region" description="Helical" evidence="6">
    <location>
        <begin position="207"/>
        <end position="229"/>
    </location>
</feature>
<evidence type="ECO:0000256" key="2">
    <source>
        <dbReference type="ARBA" id="ARBA00009142"/>
    </source>
</evidence>
<proteinExistence type="inferred from homology"/>
<dbReference type="Proteomes" id="UP000633619">
    <property type="component" value="Unassembled WGS sequence"/>
</dbReference>
<dbReference type="PANTHER" id="PTHR43701:SF13">
    <property type="entry name" value="MEMBRANE TRANSPORTER PROTEIN YRKJ-RELATED"/>
    <property type="match status" value="1"/>
</dbReference>
<dbReference type="GO" id="GO:0005886">
    <property type="term" value="C:plasma membrane"/>
    <property type="evidence" value="ECO:0007669"/>
    <property type="project" value="UniProtKB-SubCell"/>
</dbReference>
<evidence type="ECO:0000256" key="1">
    <source>
        <dbReference type="ARBA" id="ARBA00004141"/>
    </source>
</evidence>
<comment type="subcellular location">
    <subcellularLocation>
        <location evidence="6">Cell membrane</location>
        <topology evidence="6">Multi-pass membrane protein</topology>
    </subcellularLocation>
    <subcellularLocation>
        <location evidence="1">Membrane</location>
        <topology evidence="1">Multi-pass membrane protein</topology>
    </subcellularLocation>
</comment>
<dbReference type="PANTHER" id="PTHR43701">
    <property type="entry name" value="MEMBRANE TRANSPORTER PROTEIN MJ0441-RELATED"/>
    <property type="match status" value="1"/>
</dbReference>
<keyword evidence="3 6" id="KW-0812">Transmembrane</keyword>
<dbReference type="Pfam" id="PF01925">
    <property type="entry name" value="TauE"/>
    <property type="match status" value="1"/>
</dbReference>
<feature type="transmembrane region" description="Helical" evidence="6">
    <location>
        <begin position="7"/>
        <end position="32"/>
    </location>
</feature>
<keyword evidence="4 6" id="KW-1133">Transmembrane helix</keyword>
<dbReference type="AlphaFoldDB" id="A0A8I1DCG1"/>
<dbReference type="InterPro" id="IPR051598">
    <property type="entry name" value="TSUP/Inactive_protease-like"/>
</dbReference>
<feature type="transmembrane region" description="Helical" evidence="6">
    <location>
        <begin position="52"/>
        <end position="70"/>
    </location>
</feature>
<name>A0A8I1DCG1_THEIN</name>
<sequence length="263" mass="27719">MDVSFMVLIFLLGAIGSFLSGMLGIGGAIVQYPVLLYLPPLFGFPAFSAHDVTGMVAVQVFFTSMAGLVVHGKGGSFNQSLAVYMGTAVLAGSFLGGYGSKWLSETWIHFIYAILATLAVWMMFHSEKETKETAARPIVSHPATVMGIALVVGVFSGIIGSSGSFILVPVLLFVFKIPTRTAIATSLAIAFVSSAGSVAAKLVSDQILLLPSMILAISGLIASPAGAMVSKKTNPRTLRVGLTLVIAITFLKIWYDYLAIYIG</sequence>
<evidence type="ECO:0000256" key="3">
    <source>
        <dbReference type="ARBA" id="ARBA00022692"/>
    </source>
</evidence>
<comment type="similarity">
    <text evidence="2 6">Belongs to the 4-toluene sulfonate uptake permease (TSUP) (TC 2.A.102) family.</text>
</comment>
<keyword evidence="6" id="KW-1003">Cell membrane</keyword>
<accession>A0A8I1DCG1</accession>
<feature type="transmembrane region" description="Helical" evidence="6">
    <location>
        <begin position="181"/>
        <end position="200"/>
    </location>
</feature>
<feature type="transmembrane region" description="Helical" evidence="6">
    <location>
        <begin position="82"/>
        <end position="100"/>
    </location>
</feature>
<evidence type="ECO:0000256" key="4">
    <source>
        <dbReference type="ARBA" id="ARBA00022989"/>
    </source>
</evidence>
<evidence type="ECO:0000313" key="8">
    <source>
        <dbReference type="Proteomes" id="UP000633619"/>
    </source>
</evidence>